<sequence>MQHHGLSMRFVPIQEVIKTCLPPYLHRWICTILGTRIQLILFHILVEITYVTNKRMDCGGILAEPLKNWPKKNWEEDV</sequence>
<protein>
    <submittedName>
        <fullName evidence="1">ORF18</fullName>
    </submittedName>
</protein>
<evidence type="ECO:0000313" key="1">
    <source>
        <dbReference type="EMBL" id="ATU83859.1"/>
    </source>
</evidence>
<reference evidence="1" key="1">
    <citation type="journal article" date="2018" name="Aquaculture">
        <title>Complete genome sequence of a white spot syndrome virus associated with a disease incursion in Australia.</title>
        <authorList>
            <person name="Oakey J."/>
            <person name="Smith C.S."/>
        </authorList>
    </citation>
    <scope>NUCLEOTIDE SEQUENCE [LARGE SCALE GENOMIC DNA]</scope>
    <source>
        <strain evidence="1">WSSV-AU</strain>
    </source>
</reference>
<proteinExistence type="predicted"/>
<organism evidence="1">
    <name type="scientific">White spot syndrome virus</name>
    <dbReference type="NCBI Taxonomy" id="342409"/>
    <lineage>
        <taxon>Viruses</taxon>
        <taxon>Viruses incertae sedis</taxon>
        <taxon>Naldaviricetes</taxon>
        <taxon>Nimaviridae</taxon>
        <taxon>Whispovirus</taxon>
    </lineage>
</organism>
<accession>A0A2D3I652</accession>
<name>A0A2D3I652_9VIRU</name>
<dbReference type="EMBL" id="MF768985">
    <property type="protein sequence ID" value="ATU83859.1"/>
    <property type="molecule type" value="Genomic_DNA"/>
</dbReference>
<dbReference type="Proteomes" id="UP000267516">
    <property type="component" value="Segment"/>
</dbReference>